<name>A0A7C4UD71_UNCW3</name>
<evidence type="ECO:0000313" key="3">
    <source>
        <dbReference type="EMBL" id="HGW92214.1"/>
    </source>
</evidence>
<dbReference type="PANTHER" id="PTHR33490">
    <property type="entry name" value="BLR5614 PROTEIN-RELATED"/>
    <property type="match status" value="1"/>
</dbReference>
<comment type="caution">
    <text evidence="3">The sequence shown here is derived from an EMBL/GenBank/DDBJ whole genome shotgun (WGS) entry which is preliminary data.</text>
</comment>
<dbReference type="PANTHER" id="PTHR33490:SF3">
    <property type="entry name" value="CONSERVED INTEGRAL MEMBRANE PROTEIN"/>
    <property type="match status" value="1"/>
</dbReference>
<feature type="transmembrane region" description="Helical" evidence="1">
    <location>
        <begin position="5"/>
        <end position="22"/>
    </location>
</feature>
<proteinExistence type="predicted"/>
<dbReference type="SUPFAM" id="SSF54001">
    <property type="entry name" value="Cysteine proteinases"/>
    <property type="match status" value="1"/>
</dbReference>
<dbReference type="Pfam" id="PF01841">
    <property type="entry name" value="Transglut_core"/>
    <property type="match status" value="1"/>
</dbReference>
<protein>
    <submittedName>
        <fullName evidence="3">Transglutaminase domain-containing protein</fullName>
    </submittedName>
</protein>
<dbReference type="SMART" id="SM00460">
    <property type="entry name" value="TGc"/>
    <property type="match status" value="1"/>
</dbReference>
<dbReference type="InterPro" id="IPR002931">
    <property type="entry name" value="Transglutaminase-like"/>
</dbReference>
<gene>
    <name evidence="3" type="ORF">ENV67_06730</name>
</gene>
<reference evidence="3" key="1">
    <citation type="journal article" date="2020" name="mSystems">
        <title>Genome- and Community-Level Interaction Insights into Carbon Utilization and Element Cycling Functions of Hydrothermarchaeota in Hydrothermal Sediment.</title>
        <authorList>
            <person name="Zhou Z."/>
            <person name="Liu Y."/>
            <person name="Xu W."/>
            <person name="Pan J."/>
            <person name="Luo Z.H."/>
            <person name="Li M."/>
        </authorList>
    </citation>
    <scope>NUCLEOTIDE SEQUENCE [LARGE SCALE GENOMIC DNA]</scope>
    <source>
        <strain evidence="3">SpSt-780</strain>
    </source>
</reference>
<organism evidence="3">
    <name type="scientific">candidate division WOR-3 bacterium</name>
    <dbReference type="NCBI Taxonomy" id="2052148"/>
    <lineage>
        <taxon>Bacteria</taxon>
        <taxon>Bacteria division WOR-3</taxon>
    </lineage>
</organism>
<accession>A0A7C4UD71</accession>
<dbReference type="AlphaFoldDB" id="A0A7C4UD71"/>
<keyword evidence="1" id="KW-1133">Transmembrane helix</keyword>
<dbReference type="EMBL" id="DTHG01000083">
    <property type="protein sequence ID" value="HGW92214.1"/>
    <property type="molecule type" value="Genomic_DNA"/>
</dbReference>
<sequence length="462" mass="53316">MRRYIILSILVIVLILSIFFILRKPELNELFPEYVDLKDSEWFGIYLKNNKVGYNVSNIDTLKDGYVVRSFTYMKINPVSGMEKDVSYEITANTDTLQNLKNFTFRMNSEKYRFYAEGRKEGKKLIIEYTSGKQKNRIEKELSIDEIPATLEAIVSTGRTGEFEYFDPTTQSLMKIKIDYKGEDYYNGIRVKKYSVSMVGIEIDFLLDEEGKLLKEESPIGLTLLKEDKKNAMKIEGIQEGLYDSYSIKTNTIIRNPRDVKRLKVRIKDVDLSGLKIIDSRQKIKKDILEIKKTFPMNNFTIPDSIKKFTLPEEFIPSDAEIIIKKAKEITGNLEGWEKVQSINRWVFENLKKKPSFTIPDPIEVLSSLEGDCNEHSALFVALARASGIPAKVEVGIVYFGDAFYYHAWASVWFGQWVSVDPTFGQEIADATHIKLEEGGFENQVKLYKVINKLKIEILEYD</sequence>
<dbReference type="InterPro" id="IPR038765">
    <property type="entry name" value="Papain-like_cys_pep_sf"/>
</dbReference>
<keyword evidence="1" id="KW-0812">Transmembrane</keyword>
<evidence type="ECO:0000256" key="1">
    <source>
        <dbReference type="SAM" id="Phobius"/>
    </source>
</evidence>
<evidence type="ECO:0000259" key="2">
    <source>
        <dbReference type="SMART" id="SM00460"/>
    </source>
</evidence>
<feature type="domain" description="Transglutaminase-like" evidence="2">
    <location>
        <begin position="365"/>
        <end position="424"/>
    </location>
</feature>
<dbReference type="Gene3D" id="3.10.620.30">
    <property type="match status" value="1"/>
</dbReference>
<keyword evidence="1" id="KW-0472">Membrane</keyword>